<gene>
    <name evidence="1" type="ORF">IHE45_12G077200</name>
</gene>
<dbReference type="Proteomes" id="UP000827976">
    <property type="component" value="Chromosome 12"/>
</dbReference>
<dbReference type="EMBL" id="CM037022">
    <property type="protein sequence ID" value="KAH7667719.1"/>
    <property type="molecule type" value="Genomic_DNA"/>
</dbReference>
<evidence type="ECO:0000313" key="1">
    <source>
        <dbReference type="EMBL" id="KAH7667719.1"/>
    </source>
</evidence>
<reference evidence="2" key="1">
    <citation type="journal article" date="2022" name="Nat. Commun.">
        <title>Chromosome evolution and the genetic basis of agronomically important traits in greater yam.</title>
        <authorList>
            <person name="Bredeson J.V."/>
            <person name="Lyons J.B."/>
            <person name="Oniyinde I.O."/>
            <person name="Okereke N.R."/>
            <person name="Kolade O."/>
            <person name="Nnabue I."/>
            <person name="Nwadili C.O."/>
            <person name="Hribova E."/>
            <person name="Parker M."/>
            <person name="Nwogha J."/>
            <person name="Shu S."/>
            <person name="Carlson J."/>
            <person name="Kariba R."/>
            <person name="Muthemba S."/>
            <person name="Knop K."/>
            <person name="Barton G.J."/>
            <person name="Sherwood A.V."/>
            <person name="Lopez-Montes A."/>
            <person name="Asiedu R."/>
            <person name="Jamnadass R."/>
            <person name="Muchugi A."/>
            <person name="Goodstein D."/>
            <person name="Egesi C.N."/>
            <person name="Featherston J."/>
            <person name="Asfaw A."/>
            <person name="Simpson G.G."/>
            <person name="Dolezel J."/>
            <person name="Hendre P.S."/>
            <person name="Van Deynze A."/>
            <person name="Kumar P.L."/>
            <person name="Obidiegwu J.E."/>
            <person name="Bhattacharjee R."/>
            <person name="Rokhsar D.S."/>
        </authorList>
    </citation>
    <scope>NUCLEOTIDE SEQUENCE [LARGE SCALE GENOMIC DNA]</scope>
    <source>
        <strain evidence="2">cv. TDa95/00328</strain>
    </source>
</reference>
<organism evidence="1 2">
    <name type="scientific">Dioscorea alata</name>
    <name type="common">Purple yam</name>
    <dbReference type="NCBI Taxonomy" id="55571"/>
    <lineage>
        <taxon>Eukaryota</taxon>
        <taxon>Viridiplantae</taxon>
        <taxon>Streptophyta</taxon>
        <taxon>Embryophyta</taxon>
        <taxon>Tracheophyta</taxon>
        <taxon>Spermatophyta</taxon>
        <taxon>Magnoliopsida</taxon>
        <taxon>Liliopsida</taxon>
        <taxon>Dioscoreales</taxon>
        <taxon>Dioscoreaceae</taxon>
        <taxon>Dioscorea</taxon>
    </lineage>
</organism>
<protein>
    <submittedName>
        <fullName evidence="1">Ditranspolycis-polyprenyl diphosphate synthase ((2E6E)-farnesyl diphosphate specific) protein</fullName>
        <ecNumber evidence="1">2.5.1.87</ecNumber>
    </submittedName>
</protein>
<keyword evidence="1" id="KW-0808">Transferase</keyword>
<dbReference type="EC" id="2.5.1.87" evidence="1"/>
<proteinExistence type="predicted"/>
<accession>A0ACB7V3M1</accession>
<keyword evidence="2" id="KW-1185">Reference proteome</keyword>
<name>A0ACB7V3M1_DIOAL</name>
<comment type="caution">
    <text evidence="1">The sequence shown here is derived from an EMBL/GenBank/DDBJ whole genome shotgun (WGS) entry which is preliminary data.</text>
</comment>
<sequence length="290" mass="33071">MDIKMKYKRENNSNSRSSIFGKIWFSMRMFLFSVLSFGPLPAHIAFIMDGNRRYSKKHNVKQGSGHNVGFSALISTLQYCYELGVKYVTVYAFSIENFKRKPDEVQSLMNLLKEKIDEMLEETSVVKEYGIRINFWGDLNLLTEPVRLAAKKAMAVTAENTGPVLSVCIAYTSTNEILHAVQESCAEKNNCMDVGYSNGCINSSEGLVSVADLEQHLYSASCPEPDIVVRTSGETRLSNFLLWQTSFSHLQNPIALWPEFSLRYLVWSILQYQKAYASLQEQRIRNKKTH</sequence>
<evidence type="ECO:0000313" key="2">
    <source>
        <dbReference type="Proteomes" id="UP000827976"/>
    </source>
</evidence>